<dbReference type="RefSeq" id="WP_284192932.1">
    <property type="nucleotide sequence ID" value="NZ_BSPW01000066.1"/>
</dbReference>
<dbReference type="EMBL" id="BSPW01000066">
    <property type="protein sequence ID" value="GLT19062.1"/>
    <property type="molecule type" value="Genomic_DNA"/>
</dbReference>
<accession>A0ABQ6F2Y9</accession>
<proteinExistence type="predicted"/>
<organism evidence="1 2">
    <name type="scientific">Vibrio zhanjiangensis</name>
    <dbReference type="NCBI Taxonomy" id="1046128"/>
    <lineage>
        <taxon>Bacteria</taxon>
        <taxon>Pseudomonadati</taxon>
        <taxon>Pseudomonadota</taxon>
        <taxon>Gammaproteobacteria</taxon>
        <taxon>Vibrionales</taxon>
        <taxon>Vibrionaceae</taxon>
        <taxon>Vibrio</taxon>
    </lineage>
</organism>
<name>A0ABQ6F2Y9_9VIBR</name>
<keyword evidence="2" id="KW-1185">Reference proteome</keyword>
<dbReference type="Proteomes" id="UP001157138">
    <property type="component" value="Unassembled WGS sequence"/>
</dbReference>
<comment type="caution">
    <text evidence="1">The sequence shown here is derived from an EMBL/GenBank/DDBJ whole genome shotgun (WGS) entry which is preliminary data.</text>
</comment>
<gene>
    <name evidence="1" type="ORF">GCM10007938_28440</name>
</gene>
<evidence type="ECO:0000313" key="1">
    <source>
        <dbReference type="EMBL" id="GLT19062.1"/>
    </source>
</evidence>
<evidence type="ECO:0000313" key="2">
    <source>
        <dbReference type="Proteomes" id="UP001157138"/>
    </source>
</evidence>
<sequence length="180" mass="20190">MTKSLCKMSRKQIADGLTDIHRLVAEPKFVCRSCARSSAEKGLLCKPAAIPPLSCQNQPLERQKKCGLLSEALVLNAPPKPQSGDRSRVVKKVIDQVKQKAQNKPSDASGQWFESLASSKDIKRAKKALKKHYKQQKALLKLAKKKHKLQKREAKLRLRIRPELPQLVDGKKTAQTSKVH</sequence>
<protein>
    <submittedName>
        <fullName evidence="1">Uncharacterized protein</fullName>
    </submittedName>
</protein>
<reference evidence="2" key="1">
    <citation type="journal article" date="2019" name="Int. J. Syst. Evol. Microbiol.">
        <title>The Global Catalogue of Microorganisms (GCM) 10K type strain sequencing project: providing services to taxonomists for standard genome sequencing and annotation.</title>
        <authorList>
            <consortium name="The Broad Institute Genomics Platform"/>
            <consortium name="The Broad Institute Genome Sequencing Center for Infectious Disease"/>
            <person name="Wu L."/>
            <person name="Ma J."/>
        </authorList>
    </citation>
    <scope>NUCLEOTIDE SEQUENCE [LARGE SCALE GENOMIC DNA]</scope>
    <source>
        <strain evidence="2">NBRC 108723</strain>
    </source>
</reference>